<gene>
    <name evidence="5" type="ORF">METZ01_LOCUS124163</name>
</gene>
<keyword evidence="1" id="KW-0813">Transport</keyword>
<dbReference type="InterPro" id="IPR001486">
    <property type="entry name" value="Hemoglobin_trunc"/>
</dbReference>
<evidence type="ECO:0000256" key="2">
    <source>
        <dbReference type="ARBA" id="ARBA00022617"/>
    </source>
</evidence>
<dbReference type="InterPro" id="IPR012292">
    <property type="entry name" value="Globin/Proto"/>
</dbReference>
<keyword evidence="3" id="KW-0479">Metal-binding</keyword>
<dbReference type="InterPro" id="IPR009050">
    <property type="entry name" value="Globin-like_sf"/>
</dbReference>
<protein>
    <recommendedName>
        <fullName evidence="6">Globin family profile domain-containing protein</fullName>
    </recommendedName>
</protein>
<dbReference type="Gene3D" id="1.10.490.10">
    <property type="entry name" value="Globins"/>
    <property type="match status" value="1"/>
</dbReference>
<keyword evidence="4" id="KW-0408">Iron</keyword>
<dbReference type="AlphaFoldDB" id="A0A381Y2M2"/>
<evidence type="ECO:0000256" key="3">
    <source>
        <dbReference type="ARBA" id="ARBA00022723"/>
    </source>
</evidence>
<dbReference type="GO" id="GO:0020037">
    <property type="term" value="F:heme binding"/>
    <property type="evidence" value="ECO:0007669"/>
    <property type="project" value="InterPro"/>
</dbReference>
<dbReference type="EMBL" id="UINC01017257">
    <property type="protein sequence ID" value="SVA71309.1"/>
    <property type="molecule type" value="Genomic_DNA"/>
</dbReference>
<dbReference type="SUPFAM" id="SSF46458">
    <property type="entry name" value="Globin-like"/>
    <property type="match status" value="1"/>
</dbReference>
<proteinExistence type="predicted"/>
<name>A0A381Y2M2_9ZZZZ</name>
<dbReference type="GO" id="GO:0019825">
    <property type="term" value="F:oxygen binding"/>
    <property type="evidence" value="ECO:0007669"/>
    <property type="project" value="InterPro"/>
</dbReference>
<dbReference type="CDD" id="cd00454">
    <property type="entry name" value="TrHb1_N"/>
    <property type="match status" value="1"/>
</dbReference>
<evidence type="ECO:0000313" key="5">
    <source>
        <dbReference type="EMBL" id="SVA71309.1"/>
    </source>
</evidence>
<reference evidence="5" key="1">
    <citation type="submission" date="2018-05" db="EMBL/GenBank/DDBJ databases">
        <authorList>
            <person name="Lanie J.A."/>
            <person name="Ng W.-L."/>
            <person name="Kazmierczak K.M."/>
            <person name="Andrzejewski T.M."/>
            <person name="Davidsen T.M."/>
            <person name="Wayne K.J."/>
            <person name="Tettelin H."/>
            <person name="Glass J.I."/>
            <person name="Rusch D."/>
            <person name="Podicherti R."/>
            <person name="Tsui H.-C.T."/>
            <person name="Winkler M.E."/>
        </authorList>
    </citation>
    <scope>NUCLEOTIDE SEQUENCE</scope>
</reference>
<evidence type="ECO:0000256" key="1">
    <source>
        <dbReference type="ARBA" id="ARBA00022448"/>
    </source>
</evidence>
<organism evidence="5">
    <name type="scientific">marine metagenome</name>
    <dbReference type="NCBI Taxonomy" id="408172"/>
    <lineage>
        <taxon>unclassified sequences</taxon>
        <taxon>metagenomes</taxon>
        <taxon>ecological metagenomes</taxon>
    </lineage>
</organism>
<evidence type="ECO:0000256" key="4">
    <source>
        <dbReference type="ARBA" id="ARBA00023004"/>
    </source>
</evidence>
<evidence type="ECO:0008006" key="6">
    <source>
        <dbReference type="Google" id="ProtNLM"/>
    </source>
</evidence>
<accession>A0A381Y2M2</accession>
<sequence>MSDSLYERIGGPDSIKEIATSLFKNHTSNPTVNNRYVNSDPDEVIRLVTEFMCSGFGGPEEYTGKDMITAHTSMNISEEEFNAVIDDMMAALDENNIGQGIKDEILAILWSLRTEVIKL</sequence>
<keyword evidence="2" id="KW-0349">Heme</keyword>
<dbReference type="GO" id="GO:0046872">
    <property type="term" value="F:metal ion binding"/>
    <property type="evidence" value="ECO:0007669"/>
    <property type="project" value="UniProtKB-KW"/>
</dbReference>
<dbReference type="Pfam" id="PF01152">
    <property type="entry name" value="Bac_globin"/>
    <property type="match status" value="1"/>
</dbReference>